<comment type="caution">
    <text evidence="5">The sequence shown here is derived from an EMBL/GenBank/DDBJ whole genome shotgun (WGS) entry which is preliminary data.</text>
</comment>
<gene>
    <name evidence="5" type="ORF">HAP48_008710</name>
</gene>
<reference evidence="5" key="1">
    <citation type="submission" date="2020-06" db="EMBL/GenBank/DDBJ databases">
        <title>Whole Genome Sequence of Bradyrhizobium sp. Strain 1S1.</title>
        <authorList>
            <person name="Bromfield E.S.P."/>
            <person name="Cloutier S."/>
        </authorList>
    </citation>
    <scope>NUCLEOTIDE SEQUENCE [LARGE SCALE GENOMIC DNA]</scope>
    <source>
        <strain evidence="5">1S1</strain>
    </source>
</reference>
<dbReference type="GO" id="GO:0034605">
    <property type="term" value="P:cellular response to heat"/>
    <property type="evidence" value="ECO:0007669"/>
    <property type="project" value="TreeGrafter"/>
</dbReference>
<dbReference type="EMBL" id="JAAOLE020000001">
    <property type="protein sequence ID" value="NVI43115.1"/>
    <property type="molecule type" value="Genomic_DNA"/>
</dbReference>
<keyword evidence="5" id="KW-0378">Hydrolase</keyword>
<dbReference type="PANTHER" id="PTHR11638:SF18">
    <property type="entry name" value="HEAT SHOCK PROTEIN 104"/>
    <property type="match status" value="1"/>
</dbReference>
<dbReference type="Gene3D" id="3.40.50.300">
    <property type="entry name" value="P-loop containing nucleotide triphosphate hydrolases"/>
    <property type="match status" value="3"/>
</dbReference>
<evidence type="ECO:0000259" key="4">
    <source>
        <dbReference type="SMART" id="SM00382"/>
    </source>
</evidence>
<dbReference type="AlphaFoldDB" id="A0A973VX07"/>
<dbReference type="SMART" id="SM00382">
    <property type="entry name" value="AAA"/>
    <property type="match status" value="2"/>
</dbReference>
<dbReference type="Pfam" id="PF07724">
    <property type="entry name" value="AAA_2"/>
    <property type="match status" value="1"/>
</dbReference>
<accession>A0A973VX07</accession>
<dbReference type="InterPro" id="IPR003959">
    <property type="entry name" value="ATPase_AAA_core"/>
</dbReference>
<dbReference type="CDD" id="cd19499">
    <property type="entry name" value="RecA-like_ClpB_Hsp104-like"/>
    <property type="match status" value="1"/>
</dbReference>
<dbReference type="GO" id="GO:0016887">
    <property type="term" value="F:ATP hydrolysis activity"/>
    <property type="evidence" value="ECO:0007669"/>
    <property type="project" value="InterPro"/>
</dbReference>
<dbReference type="GO" id="GO:0005737">
    <property type="term" value="C:cytoplasm"/>
    <property type="evidence" value="ECO:0007669"/>
    <property type="project" value="TreeGrafter"/>
</dbReference>
<dbReference type="InterPro" id="IPR001270">
    <property type="entry name" value="ClpA/B"/>
</dbReference>
<evidence type="ECO:0000256" key="2">
    <source>
        <dbReference type="ARBA" id="ARBA00022840"/>
    </source>
</evidence>
<dbReference type="Pfam" id="PF10431">
    <property type="entry name" value="ClpB_D2-small"/>
    <property type="match status" value="1"/>
</dbReference>
<protein>
    <submittedName>
        <fullName evidence="5">ATP-dependent Clp protease ATP-binding subunit</fullName>
    </submittedName>
</protein>
<feature type="domain" description="AAA+ ATPase" evidence="4">
    <location>
        <begin position="39"/>
        <end position="223"/>
    </location>
</feature>
<keyword evidence="5" id="KW-0645">Protease</keyword>
<dbReference type="InterPro" id="IPR003593">
    <property type="entry name" value="AAA+_ATPase"/>
</dbReference>
<dbReference type="SUPFAM" id="SSF52540">
    <property type="entry name" value="P-loop containing nucleoside triphosphate hydrolases"/>
    <property type="match status" value="2"/>
</dbReference>
<dbReference type="GO" id="GO:0008233">
    <property type="term" value="F:peptidase activity"/>
    <property type="evidence" value="ECO:0007669"/>
    <property type="project" value="UniProtKB-KW"/>
</dbReference>
<dbReference type="InterPro" id="IPR019489">
    <property type="entry name" value="Clp_ATPase_C"/>
</dbReference>
<organism evidence="5">
    <name type="scientific">Bradyrhizobium septentrionale</name>
    <dbReference type="NCBI Taxonomy" id="1404411"/>
    <lineage>
        <taxon>Bacteria</taxon>
        <taxon>Pseudomonadati</taxon>
        <taxon>Pseudomonadota</taxon>
        <taxon>Alphaproteobacteria</taxon>
        <taxon>Hyphomicrobiales</taxon>
        <taxon>Nitrobacteraceae</taxon>
        <taxon>Bradyrhizobium</taxon>
    </lineage>
</organism>
<evidence type="ECO:0000256" key="1">
    <source>
        <dbReference type="ARBA" id="ARBA00022741"/>
    </source>
</evidence>
<keyword evidence="3" id="KW-0143">Chaperone</keyword>
<dbReference type="InterPro" id="IPR050130">
    <property type="entry name" value="ClpA_ClpB"/>
</dbReference>
<dbReference type="GO" id="GO:0005524">
    <property type="term" value="F:ATP binding"/>
    <property type="evidence" value="ECO:0007669"/>
    <property type="project" value="UniProtKB-KW"/>
</dbReference>
<sequence length="733" mass="81406">MADNFLITGSEALANRKNFKLVGCTEKFEELCTILTRMEANSVIVSGPSGVGITTLALALQARKVDPDAPFDIVNKRLFWLDTDGLFGLGDNDAIVKQFKAIFATLNRTPDSVLIVEDTLDLIDALRNSGLMHIVNALTSMVKAKKTQVFLEVREADLTQVLKCHSDFRDHFTLMDLTEPVGAELEEIALHGAKDLEQSYEVRIDPAAVKAAIDMSSKYRSLDTGLSAAQPARTRTLLDRGMARYLLRAHSTPPLLAELEAELARLMAGGPSSGNEEKAATVRAAIARHKAEFAEYQAKIKGYYAAQREGEKSIAHMEAQLRGLEEEEKKRHLDDPAGKASAGDADFDLIARASGYATPEILKLRGDIAQTQAAVDENRVKYKAVTKQINDRLLFTADMVIDEFSLISGIDASKLKQNDAVKLLNLHGSLKRRVFGQDEVIDHVDRAVKVWRRGRRTDKPLPFLFCGASGVGKTEVAKGLAEALFDTDKALNRYDMGEFMEKNDVTKLIGAPPGYDGFSAGGEMTNSVRANPYQVMLWDEIEKAHPDIFNICLNILDDGRCRDNLGRKVEFGDVVMPMTTNIGAEHALRVGTGPGDLSQDEAYELTIRDLKKAFRTEFLNRFEGRENIILFHKLNMDTIEKIVFREISRINAFYAAQSIEVRFPEAQLREFCDKTYSPEIGARGLPGRIKRIEAMIVEKTMTEAAFTGTLDIGFDATSRNFTSTWIRHDRKAA</sequence>
<dbReference type="PRINTS" id="PR00300">
    <property type="entry name" value="CLPPROTEASEA"/>
</dbReference>
<proteinExistence type="predicted"/>
<keyword evidence="2 5" id="KW-0067">ATP-binding</keyword>
<dbReference type="RefSeq" id="WP_166209374.1">
    <property type="nucleotide sequence ID" value="NZ_CP088285.1"/>
</dbReference>
<keyword evidence="1" id="KW-0547">Nucleotide-binding</keyword>
<dbReference type="InterPro" id="IPR027417">
    <property type="entry name" value="P-loop_NTPase"/>
</dbReference>
<evidence type="ECO:0000313" key="5">
    <source>
        <dbReference type="EMBL" id="NVI43115.1"/>
    </source>
</evidence>
<dbReference type="PANTHER" id="PTHR11638">
    <property type="entry name" value="ATP-DEPENDENT CLP PROTEASE"/>
    <property type="match status" value="1"/>
</dbReference>
<evidence type="ECO:0000256" key="3">
    <source>
        <dbReference type="ARBA" id="ARBA00023186"/>
    </source>
</evidence>
<dbReference type="GO" id="GO:0006508">
    <property type="term" value="P:proteolysis"/>
    <property type="evidence" value="ECO:0007669"/>
    <property type="project" value="UniProtKB-KW"/>
</dbReference>
<feature type="domain" description="AAA+ ATPase" evidence="4">
    <location>
        <begin position="459"/>
        <end position="657"/>
    </location>
</feature>
<name>A0A973VX07_9BRAD</name>